<organism evidence="1 2">
    <name type="scientific">Pneumocystis oryctolagi</name>
    <dbReference type="NCBI Taxonomy" id="42067"/>
    <lineage>
        <taxon>Eukaryota</taxon>
        <taxon>Fungi</taxon>
        <taxon>Dikarya</taxon>
        <taxon>Ascomycota</taxon>
        <taxon>Taphrinomycotina</taxon>
        <taxon>Pneumocystomycetes</taxon>
        <taxon>Pneumocystaceae</taxon>
        <taxon>Pneumocystis</taxon>
    </lineage>
</organism>
<protein>
    <submittedName>
        <fullName evidence="1">Uncharacterized protein</fullName>
    </submittedName>
</protein>
<keyword evidence="2" id="KW-1185">Reference proteome</keyword>
<sequence>MGNIHGKQTFYDKKQPVRRLTKRKKNSGSRDVPILQNRYTGVPVHRFTDIFDPGTNLVSKSEEFCSLPKYTKTKSSVPSMYIDVSNTQSSVYGEKDNLKPRSQYPSRRYRIDPINSRMSYQYFPSRPFHRQSISHTIPRSISSRHGSSISSLSRYNTHMPSLNLSNEMLPTSFPVHLENKRSTLSSNTAFGLASPGVLRVVNGLPSPCSSDDEFSPQPFSQDKSHSLTEKESLKHLAVSEPDNTLSQDMLEHDASCSSTTEQLLMEYYSDKDRSEEEYLSVENDSEMELRADSLCSKKMDYSSIFKTQDINSNYSASPAIAGEALENVADYSFQPSRKQDAVVSPLEHFSDVYANIHTFDLSAPQTGDDFHGQHPSKNTKPCSTFNSIELPSLFVSDQRIAISG</sequence>
<dbReference type="EMBL" id="JABTEG010000001">
    <property type="protein sequence ID" value="KAG4306285.1"/>
    <property type="molecule type" value="Genomic_DNA"/>
</dbReference>
<proteinExistence type="predicted"/>
<gene>
    <name evidence="1" type="ORF">PORY_000273</name>
</gene>
<dbReference type="Proteomes" id="UP000768646">
    <property type="component" value="Unassembled WGS sequence"/>
</dbReference>
<accession>A0ACB7CFW3</accession>
<comment type="caution">
    <text evidence="1">The sequence shown here is derived from an EMBL/GenBank/DDBJ whole genome shotgun (WGS) entry which is preliminary data.</text>
</comment>
<name>A0ACB7CFW3_9ASCO</name>
<evidence type="ECO:0000313" key="2">
    <source>
        <dbReference type="Proteomes" id="UP000768646"/>
    </source>
</evidence>
<reference evidence="1 2" key="1">
    <citation type="journal article" date="2021" name="Commun. Biol.">
        <title>Genomic insights into the host specific adaptation of the Pneumocystis genus.</title>
        <authorList>
            <person name="Cisse O.H."/>
            <person name="Ma L."/>
            <person name="Dekker J.P."/>
            <person name="Khil P.P."/>
            <person name="Youn J.-H."/>
            <person name="Brenchley J.M."/>
            <person name="Blair R."/>
            <person name="Pahar B."/>
            <person name="Chabe M."/>
            <person name="Van Rompay K.K.A."/>
            <person name="Keesler R."/>
            <person name="Sukura A."/>
            <person name="Hirsch V."/>
            <person name="Kutty G."/>
            <person name="Liu Y."/>
            <person name="Peng L."/>
            <person name="Chen J."/>
            <person name="Song J."/>
            <person name="Weissenbacher-Lang C."/>
            <person name="Xu J."/>
            <person name="Upham N.S."/>
            <person name="Stajich J.E."/>
            <person name="Cuomo C.A."/>
            <person name="Cushion M.T."/>
            <person name="Kovacs J.A."/>
        </authorList>
    </citation>
    <scope>NUCLEOTIDE SEQUENCE [LARGE SCALE GENOMIC DNA]</scope>
    <source>
        <strain evidence="1 2">RABM</strain>
    </source>
</reference>
<evidence type="ECO:0000313" key="1">
    <source>
        <dbReference type="EMBL" id="KAG4306285.1"/>
    </source>
</evidence>